<evidence type="ECO:0000313" key="2">
    <source>
        <dbReference type="EMBL" id="SHH90473.1"/>
    </source>
</evidence>
<dbReference type="RefSeq" id="WP_073122296.1">
    <property type="nucleotide sequence ID" value="NZ_BMEN01000005.1"/>
</dbReference>
<dbReference type="AlphaFoldDB" id="A0A1M5WU07"/>
<name>A0A1M5WU07_9FLAO</name>
<protein>
    <recommendedName>
        <fullName evidence="1">TOD1/MUCI70 glycosyltransferase-like domain-containing protein</fullName>
    </recommendedName>
</protein>
<dbReference type="Proteomes" id="UP000184109">
    <property type="component" value="Unassembled WGS sequence"/>
</dbReference>
<reference evidence="3" key="1">
    <citation type="submission" date="2016-11" db="EMBL/GenBank/DDBJ databases">
        <authorList>
            <person name="Varghese N."/>
            <person name="Submissions S."/>
        </authorList>
    </citation>
    <scope>NUCLEOTIDE SEQUENCE [LARGE SCALE GENOMIC DNA]</scope>
    <source>
        <strain evidence="3">DSM 100572</strain>
    </source>
</reference>
<dbReference type="OrthoDB" id="396512at2"/>
<organism evidence="2 3">
    <name type="scientific">Wenyingzhuangia marina</name>
    <dbReference type="NCBI Taxonomy" id="1195760"/>
    <lineage>
        <taxon>Bacteria</taxon>
        <taxon>Pseudomonadati</taxon>
        <taxon>Bacteroidota</taxon>
        <taxon>Flavobacteriia</taxon>
        <taxon>Flavobacteriales</taxon>
        <taxon>Flavobacteriaceae</taxon>
        <taxon>Wenyingzhuangia</taxon>
    </lineage>
</organism>
<sequence>MSLKKIVVYTALFGEYCGIIEQPKIKGVDYICYTDQDVSSNSWKVIKITPPIHEDNTRSNRYYKILPHKHLKEYDISIYIDANYLIIGDIISLIKNVFKNNLFTCFNHNLITGDARNCIYKELEHILSLHKQKGVFKDHTEVMKKQLEKYRNEGYPKNNGLIRGSVLIRQHNHKDVIAFMEKWWEELNTGSRRDQLSCNYAAWKTNFTINYLPGNGVRGNKWFLKLGSSRKSFTKKLIEYKLKRLFGIYKFS</sequence>
<dbReference type="Pfam" id="PF04765">
    <property type="entry name" value="TOD1_MUCI70"/>
    <property type="match status" value="1"/>
</dbReference>
<evidence type="ECO:0000313" key="3">
    <source>
        <dbReference type="Proteomes" id="UP000184109"/>
    </source>
</evidence>
<keyword evidence="3" id="KW-1185">Reference proteome</keyword>
<dbReference type="InterPro" id="IPR048354">
    <property type="entry name" value="TOD1_MUCI70_glycTrfase_dom"/>
</dbReference>
<accession>A0A1M5WU07</accession>
<gene>
    <name evidence="2" type="ORF">SAMN05444281_2643</name>
</gene>
<proteinExistence type="predicted"/>
<evidence type="ECO:0000259" key="1">
    <source>
        <dbReference type="Pfam" id="PF04765"/>
    </source>
</evidence>
<dbReference type="STRING" id="1195760.SAMN05444281_2643"/>
<feature type="domain" description="TOD1/MUCI70 glycosyltransferase-like" evidence="1">
    <location>
        <begin position="37"/>
        <end position="206"/>
    </location>
</feature>
<dbReference type="EMBL" id="FQXQ01000006">
    <property type="protein sequence ID" value="SHH90473.1"/>
    <property type="molecule type" value="Genomic_DNA"/>
</dbReference>